<evidence type="ECO:0000313" key="2">
    <source>
        <dbReference type="EMBL" id="KXL53523.1"/>
    </source>
</evidence>
<gene>
    <name evidence="2" type="ORF">CLNEO_07490</name>
</gene>
<reference evidence="2 3" key="1">
    <citation type="submission" date="2016-01" db="EMBL/GenBank/DDBJ databases">
        <title>Genome sequence of Clostridium neopropionicum X4, DSM-3847.</title>
        <authorList>
            <person name="Poehlein A."/>
            <person name="Beck M.H."/>
            <person name="Bengelsdorf F.R."/>
            <person name="Daniel R."/>
            <person name="Duerre P."/>
        </authorList>
    </citation>
    <scope>NUCLEOTIDE SEQUENCE [LARGE SCALE GENOMIC DNA]</scope>
    <source>
        <strain evidence="2 3">DSM-3847</strain>
    </source>
</reference>
<organism evidence="2 3">
    <name type="scientific">Anaerotignum neopropionicum</name>
    <dbReference type="NCBI Taxonomy" id="36847"/>
    <lineage>
        <taxon>Bacteria</taxon>
        <taxon>Bacillati</taxon>
        <taxon>Bacillota</taxon>
        <taxon>Clostridia</taxon>
        <taxon>Lachnospirales</taxon>
        <taxon>Anaerotignaceae</taxon>
        <taxon>Anaerotignum</taxon>
    </lineage>
</organism>
<protein>
    <submittedName>
        <fullName evidence="2">Uncharacterized protein</fullName>
    </submittedName>
</protein>
<dbReference type="AlphaFoldDB" id="A0A136WGJ2"/>
<dbReference type="EMBL" id="LRVM01000002">
    <property type="protein sequence ID" value="KXL53523.1"/>
    <property type="molecule type" value="Genomic_DNA"/>
</dbReference>
<sequence length="420" mass="46872">MIILKNKKWRYAYVLIGILLFLCAACAWGKAGVENPLPPVSQNDQQDDDPPAEIPSSNEDPENNNKGDQEDPISDETVPVINKIEPEKTQTVDTKPFWQSEAARITNNLISIAAAAQKDYKENGAKRGWMSKDGLLYNYYEGKYITTDTLVADGYLEKGLNPSDYKILLLNGSDLEEMDGATVPAASADFGVFAAIKQSNKYLIASTSGKIGTISEESFNSLLAKNNQNNGKIVRLSSASVEYERILNYISLFEGRFDEYYVREIRMDNKHAVVVFSNKANTANIKEYILENENNFWEVVYPNAQMEYYPITTINRYIPTLNVELLPTYTLASWRGGIYREQGGVEAALFSAKAISSSSEIAYQCATAACAYAVLTNGSRYACYSEGGIWKAKFVASDYEARKFLKEKTGIDYGFLILDD</sequence>
<dbReference type="STRING" id="36847.CLNEO_07490"/>
<proteinExistence type="predicted"/>
<evidence type="ECO:0000313" key="3">
    <source>
        <dbReference type="Proteomes" id="UP000070539"/>
    </source>
</evidence>
<dbReference type="Proteomes" id="UP000070539">
    <property type="component" value="Unassembled WGS sequence"/>
</dbReference>
<accession>A0A136WGJ2</accession>
<evidence type="ECO:0000256" key="1">
    <source>
        <dbReference type="SAM" id="MobiDB-lite"/>
    </source>
</evidence>
<feature type="region of interest" description="Disordered" evidence="1">
    <location>
        <begin position="37"/>
        <end position="77"/>
    </location>
</feature>
<name>A0A136WGJ2_9FIRM</name>
<keyword evidence="3" id="KW-1185">Reference proteome</keyword>
<comment type="caution">
    <text evidence="2">The sequence shown here is derived from an EMBL/GenBank/DDBJ whole genome shotgun (WGS) entry which is preliminary data.</text>
</comment>